<organism evidence="1 2">
    <name type="scientific">Pseudocercospora fijiensis (strain CIRAD86)</name>
    <name type="common">Black leaf streak disease fungus</name>
    <name type="synonym">Mycosphaerella fijiensis</name>
    <dbReference type="NCBI Taxonomy" id="383855"/>
    <lineage>
        <taxon>Eukaryota</taxon>
        <taxon>Fungi</taxon>
        <taxon>Dikarya</taxon>
        <taxon>Ascomycota</taxon>
        <taxon>Pezizomycotina</taxon>
        <taxon>Dothideomycetes</taxon>
        <taxon>Dothideomycetidae</taxon>
        <taxon>Mycosphaerellales</taxon>
        <taxon>Mycosphaerellaceae</taxon>
        <taxon>Pseudocercospora</taxon>
    </lineage>
</organism>
<gene>
    <name evidence="1" type="ORF">MYCFIDRAFT_82975</name>
</gene>
<sequence length="130" mass="14614">MTAVHRVLHIPELLELILLNLGTKDLLLSQRTTRAFQTTIQGSDPPVALHKIFGIRTGTVAYKEARRSRASSGRTRRCDMLKEYAYSRTLCNGAISAFSDSWDPGNVVESEALVVSRGWAAHDDRWLMRD</sequence>
<reference evidence="1 2" key="1">
    <citation type="journal article" date="2012" name="PLoS Pathog.">
        <title>Diverse lifestyles and strategies of plant pathogenesis encoded in the genomes of eighteen Dothideomycetes fungi.</title>
        <authorList>
            <person name="Ohm R.A."/>
            <person name="Feau N."/>
            <person name="Henrissat B."/>
            <person name="Schoch C.L."/>
            <person name="Horwitz B.A."/>
            <person name="Barry K.W."/>
            <person name="Condon B.J."/>
            <person name="Copeland A.C."/>
            <person name="Dhillon B."/>
            <person name="Glaser F."/>
            <person name="Hesse C.N."/>
            <person name="Kosti I."/>
            <person name="LaButti K."/>
            <person name="Lindquist E.A."/>
            <person name="Lucas S."/>
            <person name="Salamov A.A."/>
            <person name="Bradshaw R.E."/>
            <person name="Ciuffetti L."/>
            <person name="Hamelin R.C."/>
            <person name="Kema G.H.J."/>
            <person name="Lawrence C."/>
            <person name="Scott J.A."/>
            <person name="Spatafora J.W."/>
            <person name="Turgeon B.G."/>
            <person name="de Wit P.J.G.M."/>
            <person name="Zhong S."/>
            <person name="Goodwin S.B."/>
            <person name="Grigoriev I.V."/>
        </authorList>
    </citation>
    <scope>NUCLEOTIDE SEQUENCE [LARGE SCALE GENOMIC DNA]</scope>
    <source>
        <strain evidence="1 2">CIRAD86</strain>
    </source>
</reference>
<evidence type="ECO:0000313" key="2">
    <source>
        <dbReference type="Proteomes" id="UP000016932"/>
    </source>
</evidence>
<evidence type="ECO:0000313" key="1">
    <source>
        <dbReference type="EMBL" id="EME84916.1"/>
    </source>
</evidence>
<dbReference type="VEuPathDB" id="FungiDB:MYCFIDRAFT_82975"/>
<keyword evidence="2" id="KW-1185">Reference proteome</keyword>
<accession>M3AK14</accession>
<proteinExistence type="predicted"/>
<evidence type="ECO:0008006" key="3">
    <source>
        <dbReference type="Google" id="ProtNLM"/>
    </source>
</evidence>
<dbReference type="GeneID" id="19342000"/>
<dbReference type="OrthoDB" id="10562524at2759"/>
<protein>
    <recommendedName>
        <fullName evidence="3">F-box domain-containing protein</fullName>
    </recommendedName>
</protein>
<dbReference type="HOGENOM" id="CLU_1939063_0_0_1"/>
<dbReference type="EMBL" id="KB446557">
    <property type="protein sequence ID" value="EME84916.1"/>
    <property type="molecule type" value="Genomic_DNA"/>
</dbReference>
<dbReference type="KEGG" id="pfj:MYCFIDRAFT_82975"/>
<dbReference type="Proteomes" id="UP000016932">
    <property type="component" value="Unassembled WGS sequence"/>
</dbReference>
<name>M3AK14_PSEFD</name>
<dbReference type="AlphaFoldDB" id="M3AK14"/>
<dbReference type="RefSeq" id="XP_007924364.1">
    <property type="nucleotide sequence ID" value="XM_007926173.1"/>
</dbReference>